<dbReference type="GO" id="GO:0003690">
    <property type="term" value="F:double-stranded DNA binding"/>
    <property type="evidence" value="ECO:0007669"/>
    <property type="project" value="TreeGrafter"/>
</dbReference>
<gene>
    <name evidence="1" type="ORF">SLEP1_g56545</name>
</gene>
<name>A0AAV5MKZ6_9ROSI</name>
<sequence length="314" mass="34923">MEDSSCVREAQVAEYTDQASSGFHFYPELQQLVVETIDAGGSEPNVPLFYRNGFHETDNDIELTHELWTSLDVTLLEDDWESNTPCSESIEYGSLSSFSHPDTVGEFFSNNVVKRLDFGEQRQIQEKSKVSFEDSLSFSKGPMDQKLYSESAYETASKAMKCEENDRVLPPDSDEYLNLEGKSICPSAIKQSLFDCTLMEEGSKKLDSLNWMLEELGDVTDVDESHMLSSSGALWGTVENEVGIEIGVSNIPPKGQVHTSMPDPSVSQDQLFSIIDFSPNWAYVGSETKHLLSFSETALISAGGVRLSSRSRSR</sequence>
<dbReference type="Proteomes" id="UP001054252">
    <property type="component" value="Unassembled WGS sequence"/>
</dbReference>
<organism evidence="1 2">
    <name type="scientific">Rubroshorea leprosula</name>
    <dbReference type="NCBI Taxonomy" id="152421"/>
    <lineage>
        <taxon>Eukaryota</taxon>
        <taxon>Viridiplantae</taxon>
        <taxon>Streptophyta</taxon>
        <taxon>Embryophyta</taxon>
        <taxon>Tracheophyta</taxon>
        <taxon>Spermatophyta</taxon>
        <taxon>Magnoliopsida</taxon>
        <taxon>eudicotyledons</taxon>
        <taxon>Gunneridae</taxon>
        <taxon>Pentapetalae</taxon>
        <taxon>rosids</taxon>
        <taxon>malvids</taxon>
        <taxon>Malvales</taxon>
        <taxon>Dipterocarpaceae</taxon>
        <taxon>Rubroshorea</taxon>
    </lineage>
</organism>
<comment type="caution">
    <text evidence="1">The sequence shown here is derived from an EMBL/GenBank/DDBJ whole genome shotgun (WGS) entry which is preliminary data.</text>
</comment>
<dbReference type="GO" id="GO:0006357">
    <property type="term" value="P:regulation of transcription by RNA polymerase II"/>
    <property type="evidence" value="ECO:0007669"/>
    <property type="project" value="TreeGrafter"/>
</dbReference>
<evidence type="ECO:0000313" key="2">
    <source>
        <dbReference type="Proteomes" id="UP001054252"/>
    </source>
</evidence>
<reference evidence="1 2" key="1">
    <citation type="journal article" date="2021" name="Commun. Biol.">
        <title>The genome of Shorea leprosula (Dipterocarpaceae) highlights the ecological relevance of drought in aseasonal tropical rainforests.</title>
        <authorList>
            <person name="Ng K.K.S."/>
            <person name="Kobayashi M.J."/>
            <person name="Fawcett J.A."/>
            <person name="Hatakeyama M."/>
            <person name="Paape T."/>
            <person name="Ng C.H."/>
            <person name="Ang C.C."/>
            <person name="Tnah L.H."/>
            <person name="Lee C.T."/>
            <person name="Nishiyama T."/>
            <person name="Sese J."/>
            <person name="O'Brien M.J."/>
            <person name="Copetti D."/>
            <person name="Mohd Noor M.I."/>
            <person name="Ong R.C."/>
            <person name="Putra M."/>
            <person name="Sireger I.Z."/>
            <person name="Indrioko S."/>
            <person name="Kosugi Y."/>
            <person name="Izuno A."/>
            <person name="Isagi Y."/>
            <person name="Lee S.L."/>
            <person name="Shimizu K.K."/>
        </authorList>
    </citation>
    <scope>NUCLEOTIDE SEQUENCE [LARGE SCALE GENOMIC DNA]</scope>
    <source>
        <strain evidence="1">214</strain>
    </source>
</reference>
<dbReference type="GO" id="GO:0003712">
    <property type="term" value="F:transcription coregulator activity"/>
    <property type="evidence" value="ECO:0007669"/>
    <property type="project" value="TreeGrafter"/>
</dbReference>
<dbReference type="AlphaFoldDB" id="A0AAV5MKZ6"/>
<dbReference type="PANTHER" id="PTHR23335">
    <property type="entry name" value="CALMODULIN-BINDING TRANSCRIPTION ACTIVATOR CAMTA"/>
    <property type="match status" value="1"/>
</dbReference>
<dbReference type="GO" id="GO:0005634">
    <property type="term" value="C:nucleus"/>
    <property type="evidence" value="ECO:0007669"/>
    <property type="project" value="TreeGrafter"/>
</dbReference>
<proteinExistence type="predicted"/>
<evidence type="ECO:0000313" key="1">
    <source>
        <dbReference type="EMBL" id="GKV49814.1"/>
    </source>
</evidence>
<keyword evidence="2" id="KW-1185">Reference proteome</keyword>
<dbReference type="PANTHER" id="PTHR23335:SF30">
    <property type="entry name" value="CALMODULIN-BINDING TRANSCRIPTION ACTIVATOR 3"/>
    <property type="match status" value="1"/>
</dbReference>
<accession>A0AAV5MKZ6</accession>
<protein>
    <submittedName>
        <fullName evidence="1">Uncharacterized protein</fullName>
    </submittedName>
</protein>
<dbReference type="EMBL" id="BPVZ01000321">
    <property type="protein sequence ID" value="GKV49814.1"/>
    <property type="molecule type" value="Genomic_DNA"/>
</dbReference>